<name>A0AAV5W1H7_9BILA</name>
<reference evidence="2" key="1">
    <citation type="submission" date="2023-10" db="EMBL/GenBank/DDBJ databases">
        <title>Genome assembly of Pristionchus species.</title>
        <authorList>
            <person name="Yoshida K."/>
            <person name="Sommer R.J."/>
        </authorList>
    </citation>
    <scope>NUCLEOTIDE SEQUENCE</scope>
    <source>
        <strain evidence="2">RS5133</strain>
    </source>
</reference>
<dbReference type="Proteomes" id="UP001432322">
    <property type="component" value="Unassembled WGS sequence"/>
</dbReference>
<evidence type="ECO:0000256" key="1">
    <source>
        <dbReference type="SAM" id="MobiDB-lite"/>
    </source>
</evidence>
<feature type="compositionally biased region" description="Low complexity" evidence="1">
    <location>
        <begin position="63"/>
        <end position="91"/>
    </location>
</feature>
<sequence>MTRGCQMILNSFRFACRLRSPGVTNGGYATLSTLTQFPHGNSPSAFTHSSVVEHLLKTPTLLSSVSSPSWSSHSNRSTTPLSPSTTSSPPSIADQRNEESHHRSDCVQRCPSIDSISSSSSDSDEEVIESSTQIPLTHAFIDEIISSVRIEM</sequence>
<organism evidence="2 3">
    <name type="scientific">Pristionchus fissidentatus</name>
    <dbReference type="NCBI Taxonomy" id="1538716"/>
    <lineage>
        <taxon>Eukaryota</taxon>
        <taxon>Metazoa</taxon>
        <taxon>Ecdysozoa</taxon>
        <taxon>Nematoda</taxon>
        <taxon>Chromadorea</taxon>
        <taxon>Rhabditida</taxon>
        <taxon>Rhabditina</taxon>
        <taxon>Diplogasteromorpha</taxon>
        <taxon>Diplogasteroidea</taxon>
        <taxon>Neodiplogasteridae</taxon>
        <taxon>Pristionchus</taxon>
    </lineage>
</organism>
<evidence type="ECO:0000313" key="2">
    <source>
        <dbReference type="EMBL" id="GMT24569.1"/>
    </source>
</evidence>
<dbReference type="AlphaFoldDB" id="A0AAV5W1H7"/>
<dbReference type="EMBL" id="BTSY01000004">
    <property type="protein sequence ID" value="GMT24569.1"/>
    <property type="molecule type" value="Genomic_DNA"/>
</dbReference>
<proteinExistence type="predicted"/>
<keyword evidence="3" id="KW-1185">Reference proteome</keyword>
<evidence type="ECO:0000313" key="3">
    <source>
        <dbReference type="Proteomes" id="UP001432322"/>
    </source>
</evidence>
<accession>A0AAV5W1H7</accession>
<feature type="region of interest" description="Disordered" evidence="1">
    <location>
        <begin position="63"/>
        <end position="130"/>
    </location>
</feature>
<comment type="caution">
    <text evidence="2">The sequence shown here is derived from an EMBL/GenBank/DDBJ whole genome shotgun (WGS) entry which is preliminary data.</text>
</comment>
<feature type="compositionally biased region" description="Basic and acidic residues" evidence="1">
    <location>
        <begin position="95"/>
        <end position="106"/>
    </location>
</feature>
<protein>
    <submittedName>
        <fullName evidence="2">Uncharacterized protein</fullName>
    </submittedName>
</protein>
<feature type="compositionally biased region" description="Low complexity" evidence="1">
    <location>
        <begin position="112"/>
        <end position="121"/>
    </location>
</feature>
<feature type="non-terminal residue" evidence="2">
    <location>
        <position position="152"/>
    </location>
</feature>
<gene>
    <name evidence="2" type="ORF">PFISCL1PPCAC_15866</name>
</gene>